<name>A0A9E8KNY7_9ALTE</name>
<evidence type="ECO:0000256" key="1">
    <source>
        <dbReference type="SAM" id="SignalP"/>
    </source>
</evidence>
<dbReference type="EMBL" id="CP101527">
    <property type="protein sequence ID" value="UZW73655.1"/>
    <property type="molecule type" value="Genomic_DNA"/>
</dbReference>
<evidence type="ECO:0000313" key="3">
    <source>
        <dbReference type="Proteomes" id="UP001164472"/>
    </source>
</evidence>
<dbReference type="KEGG" id="asem:NNL22_11460"/>
<keyword evidence="1" id="KW-0732">Signal</keyword>
<protein>
    <submittedName>
        <fullName evidence="2">Uncharacterized protein</fullName>
    </submittedName>
</protein>
<feature type="signal peptide" evidence="1">
    <location>
        <begin position="1"/>
        <end position="20"/>
    </location>
</feature>
<dbReference type="Proteomes" id="UP001164472">
    <property type="component" value="Chromosome"/>
</dbReference>
<gene>
    <name evidence="2" type="ORF">NNL22_11460</name>
</gene>
<keyword evidence="3" id="KW-1185">Reference proteome</keyword>
<accession>A0A9E8KNY7</accession>
<feature type="chain" id="PRO_5039044340" evidence="1">
    <location>
        <begin position="21"/>
        <end position="168"/>
    </location>
</feature>
<dbReference type="AlphaFoldDB" id="A0A9E8KNY7"/>
<dbReference type="RefSeq" id="WP_251809796.1">
    <property type="nucleotide sequence ID" value="NZ_CP101527.1"/>
</dbReference>
<organism evidence="2 3">
    <name type="scientific">Alkalimarinus sediminis</name>
    <dbReference type="NCBI Taxonomy" id="1632866"/>
    <lineage>
        <taxon>Bacteria</taxon>
        <taxon>Pseudomonadati</taxon>
        <taxon>Pseudomonadota</taxon>
        <taxon>Gammaproteobacteria</taxon>
        <taxon>Alteromonadales</taxon>
        <taxon>Alteromonadaceae</taxon>
        <taxon>Alkalimarinus</taxon>
    </lineage>
</organism>
<proteinExistence type="predicted"/>
<sequence>MHRLLSILFVLLFLPTSALGEGSSVKFIYSDLAFYIPAEASIIGTKGGDENFTFFRYSTNKGKDFLAFSDMSKDNSSHYGCDPQTFFGLLAGEPHPNDCNKSEVESFRQHFVGNSDKGRWNSAEFTVYYFVSAGQSFLFVFKDDKTIKIDSDFLDKNELRDIVKHYLD</sequence>
<reference evidence="2" key="1">
    <citation type="submission" date="2022-07" db="EMBL/GenBank/DDBJ databases">
        <title>Alkalimarinus sp. nov., isolated from gut of a Alitta virens.</title>
        <authorList>
            <person name="Yang A.I."/>
            <person name="Shin N.-R."/>
        </authorList>
    </citation>
    <scope>NUCLEOTIDE SEQUENCE</scope>
    <source>
        <strain evidence="2">FA028</strain>
    </source>
</reference>
<evidence type="ECO:0000313" key="2">
    <source>
        <dbReference type="EMBL" id="UZW73655.1"/>
    </source>
</evidence>